<dbReference type="AlphaFoldDB" id="A0A9D2VFA5"/>
<dbReference type="RefSeq" id="WP_167661167.1">
    <property type="nucleotide sequence ID" value="NZ_BMCQ01000001.1"/>
</dbReference>
<reference evidence="1" key="2">
    <citation type="journal article" date="2021" name="PeerJ">
        <title>Extensive microbial diversity within the chicken gut microbiome revealed by metagenomics and culture.</title>
        <authorList>
            <person name="Gilroy R."/>
            <person name="Ravi A."/>
            <person name="Getino M."/>
            <person name="Pursley I."/>
            <person name="Horton D.L."/>
            <person name="Alikhan N.F."/>
            <person name="Baker D."/>
            <person name="Gharbi K."/>
            <person name="Hall N."/>
            <person name="Watson M."/>
            <person name="Adriaenssens E.M."/>
            <person name="Foster-Nyarko E."/>
            <person name="Jarju S."/>
            <person name="Secka A."/>
            <person name="Antonio M."/>
            <person name="Oren A."/>
            <person name="Chaudhuri R.R."/>
            <person name="La Ragione R."/>
            <person name="Hildebrand F."/>
            <person name="Pallen M.J."/>
        </authorList>
    </citation>
    <scope>NUCLEOTIDE SEQUENCE</scope>
    <source>
        <strain evidence="1">CHK175-13533</strain>
    </source>
</reference>
<evidence type="ECO:0000313" key="1">
    <source>
        <dbReference type="EMBL" id="HJH23591.1"/>
    </source>
</evidence>
<evidence type="ECO:0000313" key="2">
    <source>
        <dbReference type="EMBL" id="NJB65114.1"/>
    </source>
</evidence>
<evidence type="ECO:0000313" key="3">
    <source>
        <dbReference type="Proteomes" id="UP000700248"/>
    </source>
</evidence>
<dbReference type="Proteomes" id="UP000700248">
    <property type="component" value="Unassembled WGS sequence"/>
</dbReference>
<dbReference type="EC" id="3.1.2.23" evidence="2"/>
<dbReference type="EMBL" id="JAATIZ010000002">
    <property type="protein sequence ID" value="NJB65114.1"/>
    <property type="molecule type" value="Genomic_DNA"/>
</dbReference>
<protein>
    <submittedName>
        <fullName evidence="2">4-hydroxybenzoyl-CoA thioesterase</fullName>
        <ecNumber evidence="2">3.1.2.23</ecNumber>
    </submittedName>
    <submittedName>
        <fullName evidence="1">Acyl-CoA thioesterase</fullName>
    </submittedName>
</protein>
<reference evidence="1" key="3">
    <citation type="submission" date="2021-09" db="EMBL/GenBank/DDBJ databases">
        <authorList>
            <person name="Gilroy R."/>
        </authorList>
    </citation>
    <scope>NUCLEOTIDE SEQUENCE</scope>
    <source>
        <strain evidence="1">CHK175-13533</strain>
    </source>
</reference>
<gene>
    <name evidence="2" type="ORF">GGR41_001343</name>
    <name evidence="1" type="ORF">K8U84_03460</name>
</gene>
<organism evidence="1 3">
    <name type="scientific">Paenalcaligenes hominis</name>
    <dbReference type="NCBI Taxonomy" id="643674"/>
    <lineage>
        <taxon>Bacteria</taxon>
        <taxon>Pseudomonadati</taxon>
        <taxon>Pseudomonadota</taxon>
        <taxon>Betaproteobacteria</taxon>
        <taxon>Burkholderiales</taxon>
        <taxon>Alcaligenaceae</taxon>
        <taxon>Paenalcaligenes</taxon>
    </lineage>
</organism>
<comment type="caution">
    <text evidence="1">The sequence shown here is derived from an EMBL/GenBank/DDBJ whole genome shotgun (WGS) entry which is preliminary data.</text>
</comment>
<dbReference type="Proteomes" id="UP000783934">
    <property type="component" value="Unassembled WGS sequence"/>
</dbReference>
<dbReference type="CDD" id="cd00586">
    <property type="entry name" value="4HBT"/>
    <property type="match status" value="1"/>
</dbReference>
<evidence type="ECO:0000313" key="4">
    <source>
        <dbReference type="Proteomes" id="UP000783934"/>
    </source>
</evidence>
<dbReference type="SUPFAM" id="SSF54637">
    <property type="entry name" value="Thioesterase/thiol ester dehydrase-isomerase"/>
    <property type="match status" value="1"/>
</dbReference>
<dbReference type="Pfam" id="PF13279">
    <property type="entry name" value="4HBT_2"/>
    <property type="match status" value="1"/>
</dbReference>
<dbReference type="InterPro" id="IPR029069">
    <property type="entry name" value="HotDog_dom_sf"/>
</dbReference>
<dbReference type="GO" id="GO:0018739">
    <property type="term" value="F:4-hydroxybenzoyl-CoA thioesterase activity"/>
    <property type="evidence" value="ECO:0007669"/>
    <property type="project" value="UniProtKB-EC"/>
</dbReference>
<dbReference type="Gene3D" id="3.10.129.10">
    <property type="entry name" value="Hotdog Thioesterase"/>
    <property type="match status" value="1"/>
</dbReference>
<dbReference type="EMBL" id="DYTQ01000046">
    <property type="protein sequence ID" value="HJH23591.1"/>
    <property type="molecule type" value="Genomic_DNA"/>
</dbReference>
<proteinExistence type="predicted"/>
<sequence length="151" mass="16814">MGSKLYTKEHRIRFSECDPAGIVFYPQYFVMFNNLMEQWVDTMIPGGFNGLIAKHKIGMPTVHLEANFRSISQMGDDVTLSLGVKKIGSRSLHLHLQCVGHDGVLRMEVNQVIVTTSLITHQAAPVPEFLREPMQAFLLPQVAATADSCQA</sequence>
<keyword evidence="4" id="KW-1185">Reference proteome</keyword>
<accession>A0A9D2VFA5</accession>
<name>A0A9D2VFA5_9BURK</name>
<reference evidence="2 4" key="1">
    <citation type="submission" date="2020-03" db="EMBL/GenBank/DDBJ databases">
        <title>Genomic Encyclopedia of Type Strains, Phase IV (KMG-IV): sequencing the most valuable type-strain genomes for metagenomic binning, comparative biology and taxonomic classification.</title>
        <authorList>
            <person name="Goeker M."/>
        </authorList>
    </citation>
    <scope>NUCLEOTIDE SEQUENCE [LARGE SCALE GENOMIC DNA]</scope>
    <source>
        <strain evidence="2 4">DSM 26613</strain>
    </source>
</reference>
<keyword evidence="2" id="KW-0378">Hydrolase</keyword>